<evidence type="ECO:0000256" key="1">
    <source>
        <dbReference type="SAM" id="MobiDB-lite"/>
    </source>
</evidence>
<reference evidence="2" key="1">
    <citation type="submission" date="2020-08" db="EMBL/GenBank/DDBJ databases">
        <title>Chromosome-level assembly of Southern catfish (Silurus meridionalis) provides insights into visual adaptation to the nocturnal and benthic lifestyles.</title>
        <authorList>
            <person name="Zhang Y."/>
            <person name="Wang D."/>
            <person name="Peng Z."/>
        </authorList>
    </citation>
    <scope>NUCLEOTIDE SEQUENCE</scope>
    <source>
        <strain evidence="2">SWU-2019-XX</strain>
        <tissue evidence="2">Muscle</tissue>
    </source>
</reference>
<feature type="compositionally biased region" description="Basic residues" evidence="1">
    <location>
        <begin position="1"/>
        <end position="10"/>
    </location>
</feature>
<protein>
    <submittedName>
        <fullName evidence="2">Uncharacterized protein</fullName>
    </submittedName>
</protein>
<feature type="region of interest" description="Disordered" evidence="1">
    <location>
        <begin position="1"/>
        <end position="28"/>
    </location>
</feature>
<keyword evidence="3" id="KW-1185">Reference proteome</keyword>
<feature type="region of interest" description="Disordered" evidence="1">
    <location>
        <begin position="102"/>
        <end position="142"/>
    </location>
</feature>
<gene>
    <name evidence="2" type="ORF">HF521_001185</name>
</gene>
<evidence type="ECO:0000313" key="3">
    <source>
        <dbReference type="Proteomes" id="UP000606274"/>
    </source>
</evidence>
<dbReference type="EMBL" id="JABFDY010000010">
    <property type="protein sequence ID" value="KAF7701902.1"/>
    <property type="molecule type" value="Genomic_DNA"/>
</dbReference>
<sequence>MPTAQRRSRRASLPAPTGSAQGDRSSAAVAPSSLSLAAVLLFLCESRGGTSATDDNESRLGAAPHPKSTYNENVDVKQYIGAFTRSQRTHARTHRRAFGMVERRESRERGFEARREKSGERNPSSAEQSALCKLQQNSDGTGWDSDQSSIVLLVHMLPSTSKGHKKSAKMISYQAFDHVVRHLRIGTSVETFYAEGNVWTNQHRVSTVDLSVQPMGSEESVAAPLYLLMAASYSVHRPQPVYCRFH</sequence>
<evidence type="ECO:0000313" key="2">
    <source>
        <dbReference type="EMBL" id="KAF7701902.1"/>
    </source>
</evidence>
<dbReference type="Proteomes" id="UP000606274">
    <property type="component" value="Unassembled WGS sequence"/>
</dbReference>
<comment type="caution">
    <text evidence="2">The sequence shown here is derived from an EMBL/GenBank/DDBJ whole genome shotgun (WGS) entry which is preliminary data.</text>
</comment>
<organism evidence="2 3">
    <name type="scientific">Silurus meridionalis</name>
    <name type="common">Southern catfish</name>
    <name type="synonym">Silurus soldatovi meridionalis</name>
    <dbReference type="NCBI Taxonomy" id="175797"/>
    <lineage>
        <taxon>Eukaryota</taxon>
        <taxon>Metazoa</taxon>
        <taxon>Chordata</taxon>
        <taxon>Craniata</taxon>
        <taxon>Vertebrata</taxon>
        <taxon>Euteleostomi</taxon>
        <taxon>Actinopterygii</taxon>
        <taxon>Neopterygii</taxon>
        <taxon>Teleostei</taxon>
        <taxon>Ostariophysi</taxon>
        <taxon>Siluriformes</taxon>
        <taxon>Siluridae</taxon>
        <taxon>Silurus</taxon>
    </lineage>
</organism>
<feature type="compositionally biased region" description="Basic and acidic residues" evidence="1">
    <location>
        <begin position="102"/>
        <end position="120"/>
    </location>
</feature>
<proteinExistence type="predicted"/>
<feature type="compositionally biased region" description="Polar residues" evidence="1">
    <location>
        <begin position="121"/>
        <end position="142"/>
    </location>
</feature>
<feature type="region of interest" description="Disordered" evidence="1">
    <location>
        <begin position="49"/>
        <end position="70"/>
    </location>
</feature>
<dbReference type="AlphaFoldDB" id="A0A8T0B5L7"/>
<accession>A0A8T0B5L7</accession>
<name>A0A8T0B5L7_SILME</name>